<comment type="cofactor">
    <cofactor evidence="4">
        <name>Zn(2+)</name>
        <dbReference type="ChEBI" id="CHEBI:29105"/>
    </cofactor>
</comment>
<evidence type="ECO:0000313" key="8">
    <source>
        <dbReference type="EMBL" id="CEK91834.1"/>
    </source>
</evidence>
<dbReference type="Pfam" id="PF00107">
    <property type="entry name" value="ADH_zinc_N"/>
    <property type="match status" value="1"/>
</dbReference>
<dbReference type="PANTHER" id="PTHR43401:SF2">
    <property type="entry name" value="L-THREONINE 3-DEHYDROGENASE"/>
    <property type="match status" value="1"/>
</dbReference>
<protein>
    <recommendedName>
        <fullName evidence="5">Enoyl reductase (ER) domain-containing protein</fullName>
    </recommendedName>
</protein>
<dbReference type="GO" id="GO:0008270">
    <property type="term" value="F:zinc ion binding"/>
    <property type="evidence" value="ECO:0007669"/>
    <property type="project" value="InterPro"/>
</dbReference>
<dbReference type="InterPro" id="IPR036291">
    <property type="entry name" value="NAD(P)-bd_dom_sf"/>
</dbReference>
<dbReference type="InterPro" id="IPR011032">
    <property type="entry name" value="GroES-like_sf"/>
</dbReference>
<dbReference type="PROSITE" id="PS00059">
    <property type="entry name" value="ADH_ZINC"/>
    <property type="match status" value="1"/>
</dbReference>
<organism evidence="6">
    <name type="scientific">Arion vulgaris</name>
    <dbReference type="NCBI Taxonomy" id="1028688"/>
    <lineage>
        <taxon>Eukaryota</taxon>
        <taxon>Metazoa</taxon>
        <taxon>Spiralia</taxon>
        <taxon>Lophotrochozoa</taxon>
        <taxon>Mollusca</taxon>
        <taxon>Gastropoda</taxon>
        <taxon>Heterobranchia</taxon>
        <taxon>Euthyneura</taxon>
        <taxon>Panpulmonata</taxon>
        <taxon>Eupulmonata</taxon>
        <taxon>Stylommatophora</taxon>
        <taxon>Helicina</taxon>
        <taxon>Arionoidea</taxon>
        <taxon>Arionidae</taxon>
        <taxon>Arion</taxon>
    </lineage>
</organism>
<comment type="similarity">
    <text evidence="4">Belongs to the zinc-containing alcohol dehydrogenase family.</text>
</comment>
<evidence type="ECO:0000256" key="3">
    <source>
        <dbReference type="ARBA" id="ARBA00023002"/>
    </source>
</evidence>
<dbReference type="EMBL" id="HACG01044969">
    <property type="protein sequence ID" value="CEK91834.1"/>
    <property type="molecule type" value="Transcribed_RNA"/>
</dbReference>
<evidence type="ECO:0000313" key="9">
    <source>
        <dbReference type="EMBL" id="CEK91835.1"/>
    </source>
</evidence>
<evidence type="ECO:0000259" key="5">
    <source>
        <dbReference type="SMART" id="SM00829"/>
    </source>
</evidence>
<dbReference type="Gene3D" id="3.90.180.10">
    <property type="entry name" value="Medium-chain alcohol dehydrogenases, catalytic domain"/>
    <property type="match status" value="1"/>
</dbReference>
<evidence type="ECO:0000256" key="1">
    <source>
        <dbReference type="ARBA" id="ARBA00022723"/>
    </source>
</evidence>
<dbReference type="Pfam" id="PF08240">
    <property type="entry name" value="ADH_N"/>
    <property type="match status" value="1"/>
</dbReference>
<dbReference type="EMBL" id="HACG01044966">
    <property type="protein sequence ID" value="CEK91831.1"/>
    <property type="molecule type" value="Transcribed_RNA"/>
</dbReference>
<dbReference type="SUPFAM" id="SSF51735">
    <property type="entry name" value="NAD(P)-binding Rossmann-fold domains"/>
    <property type="match status" value="1"/>
</dbReference>
<dbReference type="GO" id="GO:0016491">
    <property type="term" value="F:oxidoreductase activity"/>
    <property type="evidence" value="ECO:0007669"/>
    <property type="project" value="UniProtKB-KW"/>
</dbReference>
<keyword evidence="3" id="KW-0560">Oxidoreductase</keyword>
<dbReference type="InterPro" id="IPR013154">
    <property type="entry name" value="ADH-like_N"/>
</dbReference>
<dbReference type="EMBL" id="HACG01044968">
    <property type="protein sequence ID" value="CEK91833.1"/>
    <property type="molecule type" value="Transcribed_RNA"/>
</dbReference>
<proteinExistence type="inferred from homology"/>
<accession>A0A0B7BHM8</accession>
<dbReference type="SUPFAM" id="SSF50129">
    <property type="entry name" value="GroES-like"/>
    <property type="match status" value="1"/>
</dbReference>
<sequence>MSIPVPEPGDGEVLIKVDAVAICGSDIALYKWDNVARVIATVPFIPGHECAGTVVKCGTNADIPVGTKVGVENHFFCGECYQCIHEDGAICNNMGQYGHGKKTEHGGCSEYSIVPAKYLYRIKYDLDAEQIAMLEPLGVAHNMIERLNVEGQDVLVIGSGPVGLMAQAVSKALGAKRVVATDVEDGKLELARKLGADITVNVKNTDLKEFVMKLTNGVGVDRICECSGVSPVVNSSFSLLRKGGYIGLVGLPKQPLHVENVLQDIVFKALTLKTVHGRLIFHTWEEIEKIVASGKIDVKAVISHRFPMSQFEEAFQTLFSGQACKIVMDPSK</sequence>
<evidence type="ECO:0000256" key="2">
    <source>
        <dbReference type="ARBA" id="ARBA00022833"/>
    </source>
</evidence>
<dbReference type="AlphaFoldDB" id="A0A0B7BHM8"/>
<feature type="domain" description="Enoyl reductase (ER)" evidence="5">
    <location>
        <begin position="1"/>
        <end position="328"/>
    </location>
</feature>
<name>A0A0B7BHM8_9EUPU</name>
<keyword evidence="2 4" id="KW-0862">Zinc</keyword>
<dbReference type="InterPro" id="IPR013149">
    <property type="entry name" value="ADH-like_C"/>
</dbReference>
<gene>
    <name evidence="6" type="primary">ORF185107</name>
    <name evidence="7" type="synonym">ORF185121</name>
    <name evidence="8" type="synonym">ORF185131</name>
    <name evidence="9" type="synonym">ORF185141</name>
</gene>
<evidence type="ECO:0000313" key="7">
    <source>
        <dbReference type="EMBL" id="CEK91833.1"/>
    </source>
</evidence>
<keyword evidence="1 4" id="KW-0479">Metal-binding</keyword>
<dbReference type="InterPro" id="IPR002328">
    <property type="entry name" value="ADH_Zn_CS"/>
</dbReference>
<dbReference type="PANTHER" id="PTHR43401">
    <property type="entry name" value="L-THREONINE 3-DEHYDROGENASE"/>
    <property type="match status" value="1"/>
</dbReference>
<dbReference type="InterPro" id="IPR020843">
    <property type="entry name" value="ER"/>
</dbReference>
<evidence type="ECO:0000313" key="6">
    <source>
        <dbReference type="EMBL" id="CEK91831.1"/>
    </source>
</evidence>
<evidence type="ECO:0000256" key="4">
    <source>
        <dbReference type="RuleBase" id="RU361277"/>
    </source>
</evidence>
<dbReference type="EMBL" id="HACG01044970">
    <property type="protein sequence ID" value="CEK91835.1"/>
    <property type="molecule type" value="Transcribed_RNA"/>
</dbReference>
<reference evidence="6" key="1">
    <citation type="submission" date="2014-12" db="EMBL/GenBank/DDBJ databases">
        <title>Insight into the proteome of Arion vulgaris.</title>
        <authorList>
            <person name="Aradska J."/>
            <person name="Bulat T."/>
            <person name="Smidak R."/>
            <person name="Sarate P."/>
            <person name="Gangsoo J."/>
            <person name="Sialana F."/>
            <person name="Bilban M."/>
            <person name="Lubec G."/>
        </authorList>
    </citation>
    <scope>NUCLEOTIDE SEQUENCE</scope>
    <source>
        <tissue evidence="6">Skin</tissue>
    </source>
</reference>
<dbReference type="SMART" id="SM00829">
    <property type="entry name" value="PKS_ER"/>
    <property type="match status" value="1"/>
</dbReference>
<dbReference type="InterPro" id="IPR050129">
    <property type="entry name" value="Zn_alcohol_dh"/>
</dbReference>
<dbReference type="Gene3D" id="3.40.50.720">
    <property type="entry name" value="NAD(P)-binding Rossmann-like Domain"/>
    <property type="match status" value="1"/>
</dbReference>